<dbReference type="InterPro" id="IPR023465">
    <property type="entry name" value="Riboflavin_kinase_dom_sf"/>
</dbReference>
<dbReference type="PANTHER" id="PTHR22749">
    <property type="entry name" value="RIBOFLAVIN KINASE/FMN ADENYLYLTRANSFERASE"/>
    <property type="match status" value="1"/>
</dbReference>
<evidence type="ECO:0000313" key="14">
    <source>
        <dbReference type="Proteomes" id="UP000027195"/>
    </source>
</evidence>
<dbReference type="InParanoid" id="A0A067M6R9"/>
<keyword evidence="14" id="KW-1185">Reference proteome</keyword>
<keyword evidence="10" id="KW-0067">ATP-binding</keyword>
<dbReference type="STRING" id="930990.A0A067M6R9"/>
<keyword evidence="9" id="KW-0547">Nucleotide-binding</keyword>
<proteinExistence type="inferred from homology"/>
<dbReference type="GO" id="GO:0009398">
    <property type="term" value="P:FMN biosynthetic process"/>
    <property type="evidence" value="ECO:0007669"/>
    <property type="project" value="UniProtKB-UniPathway"/>
</dbReference>
<dbReference type="AlphaFoldDB" id="A0A067M6R9"/>
<evidence type="ECO:0000256" key="7">
    <source>
        <dbReference type="ARBA" id="ARBA00022643"/>
    </source>
</evidence>
<evidence type="ECO:0000256" key="1">
    <source>
        <dbReference type="ARBA" id="ARBA00003572"/>
    </source>
</evidence>
<evidence type="ECO:0000256" key="9">
    <source>
        <dbReference type="ARBA" id="ARBA00022741"/>
    </source>
</evidence>
<evidence type="ECO:0000256" key="10">
    <source>
        <dbReference type="ARBA" id="ARBA00022840"/>
    </source>
</evidence>
<feature type="domain" description="Riboflavin kinase" evidence="12">
    <location>
        <begin position="32"/>
        <end position="184"/>
    </location>
</feature>
<dbReference type="Gene3D" id="2.40.30.30">
    <property type="entry name" value="Riboflavin kinase-like"/>
    <property type="match status" value="1"/>
</dbReference>
<comment type="similarity">
    <text evidence="3">Belongs to the flavokinase family.</text>
</comment>
<dbReference type="EMBL" id="KL198104">
    <property type="protein sequence ID" value="KDQ07577.1"/>
    <property type="molecule type" value="Genomic_DNA"/>
</dbReference>
<dbReference type="OrthoDB" id="276388at2759"/>
<comment type="pathway">
    <text evidence="2">Cofactor biosynthesis; FMN biosynthesis; FMN from riboflavin (ATP route): step 1/1.</text>
</comment>
<evidence type="ECO:0000256" key="2">
    <source>
        <dbReference type="ARBA" id="ARBA00005201"/>
    </source>
</evidence>
<dbReference type="GO" id="GO:0008531">
    <property type="term" value="F:riboflavin kinase activity"/>
    <property type="evidence" value="ECO:0007669"/>
    <property type="project" value="UniProtKB-EC"/>
</dbReference>
<evidence type="ECO:0000256" key="6">
    <source>
        <dbReference type="ARBA" id="ARBA00022630"/>
    </source>
</evidence>
<dbReference type="PANTHER" id="PTHR22749:SF6">
    <property type="entry name" value="RIBOFLAVIN KINASE"/>
    <property type="match status" value="1"/>
</dbReference>
<comment type="function">
    <text evidence="1">Catalyzes the phosphorylation of riboflavin (vitamin B2) to form flavin mononucleotide (FMN) coenzyme.</text>
</comment>
<evidence type="ECO:0000256" key="5">
    <source>
        <dbReference type="ARBA" id="ARBA00017394"/>
    </source>
</evidence>
<evidence type="ECO:0000256" key="11">
    <source>
        <dbReference type="ARBA" id="ARBA00029960"/>
    </source>
</evidence>
<evidence type="ECO:0000313" key="13">
    <source>
        <dbReference type="EMBL" id="KDQ07577.1"/>
    </source>
</evidence>
<organism evidence="13 14">
    <name type="scientific">Botryobasidium botryosum (strain FD-172 SS1)</name>
    <dbReference type="NCBI Taxonomy" id="930990"/>
    <lineage>
        <taxon>Eukaryota</taxon>
        <taxon>Fungi</taxon>
        <taxon>Dikarya</taxon>
        <taxon>Basidiomycota</taxon>
        <taxon>Agaricomycotina</taxon>
        <taxon>Agaricomycetes</taxon>
        <taxon>Cantharellales</taxon>
        <taxon>Botryobasidiaceae</taxon>
        <taxon>Botryobasidium</taxon>
    </lineage>
</organism>
<dbReference type="GO" id="GO:0009231">
    <property type="term" value="P:riboflavin biosynthetic process"/>
    <property type="evidence" value="ECO:0007669"/>
    <property type="project" value="InterPro"/>
</dbReference>
<name>A0A067M6R9_BOTB1</name>
<accession>A0A067M6R9</accession>
<protein>
    <recommendedName>
        <fullName evidence="5">Riboflavin kinase</fullName>
        <ecNumber evidence="4">2.7.1.26</ecNumber>
    </recommendedName>
    <alternativeName>
        <fullName evidence="11">Flavin mononucleotide kinase 1</fullName>
    </alternativeName>
</protein>
<dbReference type="InterPro" id="IPR023468">
    <property type="entry name" value="Riboflavin_kinase"/>
</dbReference>
<dbReference type="GO" id="GO:0005739">
    <property type="term" value="C:mitochondrion"/>
    <property type="evidence" value="ECO:0007669"/>
    <property type="project" value="TreeGrafter"/>
</dbReference>
<evidence type="ECO:0000256" key="3">
    <source>
        <dbReference type="ARBA" id="ARBA00010108"/>
    </source>
</evidence>
<keyword evidence="8" id="KW-0808">Transferase</keyword>
<dbReference type="Pfam" id="PF01687">
    <property type="entry name" value="Flavokinase"/>
    <property type="match status" value="1"/>
</dbReference>
<keyword evidence="6" id="KW-0285">Flavoprotein</keyword>
<keyword evidence="7" id="KW-0288">FMN</keyword>
<dbReference type="InterPro" id="IPR015865">
    <property type="entry name" value="Riboflavin_kinase_bac/euk"/>
</dbReference>
<dbReference type="Proteomes" id="UP000027195">
    <property type="component" value="Unassembled WGS sequence"/>
</dbReference>
<sequence>MSSDEAHASAAPLSTKGFRLSRPSIVGHDTPVPPFPIYLSGVVQRGFGRGGRDLGCHTANLPDEALEPLASATHPGIYFGYARVRRDRGTGEKAETEEIANLTDADLDAFPMAMSLGFNPYYKNKKMTAEVHIIHEYPSDFYHHYMDVVVLGYIRPELDYTSRDLEALIQDIDTDKRVTLASLDRPAYRVFAQRLRERE</sequence>
<dbReference type="SMART" id="SM00904">
    <property type="entry name" value="Flavokinase"/>
    <property type="match status" value="1"/>
</dbReference>
<evidence type="ECO:0000256" key="4">
    <source>
        <dbReference type="ARBA" id="ARBA00012105"/>
    </source>
</evidence>
<dbReference type="SUPFAM" id="SSF82114">
    <property type="entry name" value="Riboflavin kinase-like"/>
    <property type="match status" value="1"/>
</dbReference>
<gene>
    <name evidence="13" type="ORF">BOTBODRAFT_38662</name>
</gene>
<dbReference type="GO" id="GO:0005524">
    <property type="term" value="F:ATP binding"/>
    <property type="evidence" value="ECO:0007669"/>
    <property type="project" value="UniProtKB-KW"/>
</dbReference>
<dbReference type="UniPathway" id="UPA00276">
    <property type="reaction ID" value="UER00406"/>
</dbReference>
<dbReference type="HOGENOM" id="CLU_048437_3_2_1"/>
<dbReference type="EC" id="2.7.1.26" evidence="4"/>
<evidence type="ECO:0000256" key="8">
    <source>
        <dbReference type="ARBA" id="ARBA00022679"/>
    </source>
</evidence>
<evidence type="ECO:0000259" key="12">
    <source>
        <dbReference type="SMART" id="SM00904"/>
    </source>
</evidence>
<dbReference type="FunCoup" id="A0A067M6R9">
    <property type="interactions" value="308"/>
</dbReference>
<reference evidence="14" key="1">
    <citation type="journal article" date="2014" name="Proc. Natl. Acad. Sci. U.S.A.">
        <title>Extensive sampling of basidiomycete genomes demonstrates inadequacy of the white-rot/brown-rot paradigm for wood decay fungi.</title>
        <authorList>
            <person name="Riley R."/>
            <person name="Salamov A.A."/>
            <person name="Brown D.W."/>
            <person name="Nagy L.G."/>
            <person name="Floudas D."/>
            <person name="Held B.W."/>
            <person name="Levasseur A."/>
            <person name="Lombard V."/>
            <person name="Morin E."/>
            <person name="Otillar R."/>
            <person name="Lindquist E.A."/>
            <person name="Sun H."/>
            <person name="LaButti K.M."/>
            <person name="Schmutz J."/>
            <person name="Jabbour D."/>
            <person name="Luo H."/>
            <person name="Baker S.E."/>
            <person name="Pisabarro A.G."/>
            <person name="Walton J.D."/>
            <person name="Blanchette R.A."/>
            <person name="Henrissat B."/>
            <person name="Martin F."/>
            <person name="Cullen D."/>
            <person name="Hibbett D.S."/>
            <person name="Grigoriev I.V."/>
        </authorList>
    </citation>
    <scope>NUCLEOTIDE SEQUENCE [LARGE SCALE GENOMIC DNA]</scope>
    <source>
        <strain evidence="14">FD-172 SS1</strain>
    </source>
</reference>